<gene>
    <name evidence="2" type="ORF">BJ982_006160</name>
</gene>
<proteinExistence type="predicted"/>
<dbReference type="PROSITE" id="PS51462">
    <property type="entry name" value="NUDIX"/>
    <property type="match status" value="1"/>
</dbReference>
<dbReference type="SUPFAM" id="SSF55811">
    <property type="entry name" value="Nudix"/>
    <property type="match status" value="1"/>
</dbReference>
<protein>
    <submittedName>
        <fullName evidence="2">8-oxo-dGTP pyrophosphatase MutT (NUDIX family)</fullName>
    </submittedName>
</protein>
<sequence>MTAAGHDGGHTTLADVLGGYAPASESEAAELRRVRALASGENPWDRATPLHLTASALIVHPPTRRVLLRWHPRQRAWLQVGGHADPHEELPLAIALREGAEETGLADLTPWPDAALVHLVIVPVAAGSAEPAHEHADLRFVLATATPEAVRPENPEARLRWASIAEARELTTEANLRETLSRVGRLLEDAPASAGAV</sequence>
<dbReference type="Gene3D" id="3.90.79.10">
    <property type="entry name" value="Nucleoside Triphosphate Pyrophosphohydrolase"/>
    <property type="match status" value="1"/>
</dbReference>
<name>A0A7W7DF61_9ACTN</name>
<feature type="domain" description="Nudix hydrolase" evidence="1">
    <location>
        <begin position="49"/>
        <end position="184"/>
    </location>
</feature>
<evidence type="ECO:0000313" key="2">
    <source>
        <dbReference type="EMBL" id="MBB4704616.1"/>
    </source>
</evidence>
<dbReference type="InterPro" id="IPR015797">
    <property type="entry name" value="NUDIX_hydrolase-like_dom_sf"/>
</dbReference>
<dbReference type="Proteomes" id="UP000542210">
    <property type="component" value="Unassembled WGS sequence"/>
</dbReference>
<dbReference type="RefSeq" id="WP_184885762.1">
    <property type="nucleotide sequence ID" value="NZ_BOOV01000019.1"/>
</dbReference>
<dbReference type="AlphaFoldDB" id="A0A7W7DF61"/>
<evidence type="ECO:0000313" key="3">
    <source>
        <dbReference type="Proteomes" id="UP000542210"/>
    </source>
</evidence>
<dbReference type="Pfam" id="PF00293">
    <property type="entry name" value="NUDIX"/>
    <property type="match status" value="1"/>
</dbReference>
<dbReference type="CDD" id="cd03674">
    <property type="entry name" value="NUDIX_Hydrolase"/>
    <property type="match status" value="1"/>
</dbReference>
<accession>A0A7W7DF61</accession>
<organism evidence="2 3">
    <name type="scientific">Sphaerisporangium siamense</name>
    <dbReference type="NCBI Taxonomy" id="795645"/>
    <lineage>
        <taxon>Bacteria</taxon>
        <taxon>Bacillati</taxon>
        <taxon>Actinomycetota</taxon>
        <taxon>Actinomycetes</taxon>
        <taxon>Streptosporangiales</taxon>
        <taxon>Streptosporangiaceae</taxon>
        <taxon>Sphaerisporangium</taxon>
    </lineage>
</organism>
<reference evidence="2 3" key="1">
    <citation type="submission" date="2020-08" db="EMBL/GenBank/DDBJ databases">
        <title>Sequencing the genomes of 1000 actinobacteria strains.</title>
        <authorList>
            <person name="Klenk H.-P."/>
        </authorList>
    </citation>
    <scope>NUCLEOTIDE SEQUENCE [LARGE SCALE GENOMIC DNA]</scope>
    <source>
        <strain evidence="2 3">DSM 45784</strain>
    </source>
</reference>
<keyword evidence="3" id="KW-1185">Reference proteome</keyword>
<dbReference type="EMBL" id="JACHND010000001">
    <property type="protein sequence ID" value="MBB4704616.1"/>
    <property type="molecule type" value="Genomic_DNA"/>
</dbReference>
<comment type="caution">
    <text evidence="2">The sequence shown here is derived from an EMBL/GenBank/DDBJ whole genome shotgun (WGS) entry which is preliminary data.</text>
</comment>
<dbReference type="InterPro" id="IPR000086">
    <property type="entry name" value="NUDIX_hydrolase_dom"/>
</dbReference>
<evidence type="ECO:0000259" key="1">
    <source>
        <dbReference type="PROSITE" id="PS51462"/>
    </source>
</evidence>